<dbReference type="Pfam" id="PF01832">
    <property type="entry name" value="Glucosaminidase"/>
    <property type="match status" value="1"/>
</dbReference>
<proteinExistence type="predicted"/>
<dbReference type="SMART" id="SM00047">
    <property type="entry name" value="LYZ2"/>
    <property type="match status" value="1"/>
</dbReference>
<dbReference type="Gene3D" id="4.10.80.30">
    <property type="entry name" value="DNA polymerase, domain 6"/>
    <property type="match status" value="1"/>
</dbReference>
<dbReference type="EMBL" id="CP011074">
    <property type="protein sequence ID" value="AKF94332.1"/>
    <property type="molecule type" value="Genomic_DNA"/>
</dbReference>
<dbReference type="RefSeq" id="WP_031413396.1">
    <property type="nucleotide sequence ID" value="NZ_CP011074.1"/>
</dbReference>
<gene>
    <name evidence="3" type="ORF">EX87_12330</name>
</gene>
<dbReference type="PRINTS" id="PR01002">
    <property type="entry name" value="FLGFLGJ"/>
</dbReference>
<protein>
    <submittedName>
        <fullName evidence="3">Muramidase</fullName>
    </submittedName>
</protein>
<sequence length="212" mass="23822">MERSDFISLVSTPAQIAFEKYNIYASITIAQAILESGFGNFIPRDTATGRTSYNIFGIKGVGPSGSVHVETKEYLQGSWVTKTQAFKAYHSFLESIEDHSQLLLSPRYQSVIQAATPYQAAQQLEQAGYATDPDYAEKLQNIIKTYNLIQYDQKKSPSENFVAAWKLEIGKRALTEGIITSPEWLHDLDKPMPVWAVLAVALRMYDKCREGK</sequence>
<name>A0A0F7C0E2_BRELA</name>
<dbReference type="InterPro" id="IPR051056">
    <property type="entry name" value="Glycosyl_Hydrolase_73"/>
</dbReference>
<dbReference type="InterPro" id="IPR002901">
    <property type="entry name" value="MGlyc_endo_b_GlcNAc-like_dom"/>
</dbReference>
<reference evidence="3" key="1">
    <citation type="submission" date="2015-03" db="EMBL/GenBank/DDBJ databases">
        <title>MIGS Cultured Bacterial/Archaeal sample from Brevibacillus laterosporus.</title>
        <authorList>
            <person name="Zeng D."/>
            <person name="Zhu L."/>
            <person name="Dong G."/>
            <person name="Ye W."/>
            <person name="Ren D."/>
            <person name="Wu L."/>
            <person name="Xu J."/>
            <person name="Li G."/>
            <person name="Guo L."/>
        </authorList>
    </citation>
    <scope>NUCLEOTIDE SEQUENCE</scope>
    <source>
        <strain evidence="3">B9</strain>
    </source>
</reference>
<dbReference type="Gene3D" id="1.10.530.10">
    <property type="match status" value="1"/>
</dbReference>
<dbReference type="PANTHER" id="PTHR33308:SF9">
    <property type="entry name" value="PEPTIDOGLYCAN HYDROLASE FLGJ"/>
    <property type="match status" value="1"/>
</dbReference>
<evidence type="ECO:0000256" key="1">
    <source>
        <dbReference type="ARBA" id="ARBA00022801"/>
    </source>
</evidence>
<feature type="domain" description="Mannosyl-glycoprotein endo-beta-N-acetylglucosamidase-like" evidence="2">
    <location>
        <begin position="1"/>
        <end position="152"/>
    </location>
</feature>
<keyword evidence="1" id="KW-0378">Hydrolase</keyword>
<dbReference type="AlphaFoldDB" id="A0A0F7C0E2"/>
<organism evidence="3">
    <name type="scientific">Brevibacillus laterosporus</name>
    <name type="common">Bacillus laterosporus</name>
    <dbReference type="NCBI Taxonomy" id="1465"/>
    <lineage>
        <taxon>Bacteria</taxon>
        <taxon>Bacillati</taxon>
        <taxon>Bacillota</taxon>
        <taxon>Bacilli</taxon>
        <taxon>Bacillales</taxon>
        <taxon>Paenibacillaceae</taxon>
        <taxon>Brevibacillus</taxon>
    </lineage>
</organism>
<dbReference type="PANTHER" id="PTHR33308">
    <property type="entry name" value="PEPTIDOGLYCAN HYDROLASE FLGJ"/>
    <property type="match status" value="1"/>
</dbReference>
<dbReference type="GO" id="GO:0004040">
    <property type="term" value="F:amidase activity"/>
    <property type="evidence" value="ECO:0007669"/>
    <property type="project" value="InterPro"/>
</dbReference>
<accession>A0A0F7C0E2</accession>
<evidence type="ECO:0000313" key="3">
    <source>
        <dbReference type="EMBL" id="AKF94332.1"/>
    </source>
</evidence>
<evidence type="ECO:0000259" key="2">
    <source>
        <dbReference type="SMART" id="SM00047"/>
    </source>
</evidence>